<evidence type="ECO:0000256" key="4">
    <source>
        <dbReference type="ARBA" id="ARBA00022989"/>
    </source>
</evidence>
<keyword evidence="10" id="KW-1185">Reference proteome</keyword>
<evidence type="ECO:0000256" key="3">
    <source>
        <dbReference type="ARBA" id="ARBA00022692"/>
    </source>
</evidence>
<evidence type="ECO:0000256" key="6">
    <source>
        <dbReference type="SAM" id="Coils"/>
    </source>
</evidence>
<evidence type="ECO:0000256" key="2">
    <source>
        <dbReference type="ARBA" id="ARBA00007200"/>
    </source>
</evidence>
<comment type="similarity">
    <text evidence="2">Belongs to the polycystin family.</text>
</comment>
<feature type="transmembrane region" description="Helical" evidence="7">
    <location>
        <begin position="620"/>
        <end position="641"/>
    </location>
</feature>
<name>A0ABP0NF67_9DINO</name>
<evidence type="ECO:0000259" key="8">
    <source>
        <dbReference type="Pfam" id="PF20519"/>
    </source>
</evidence>
<feature type="transmembrane region" description="Helical" evidence="7">
    <location>
        <begin position="730"/>
        <end position="752"/>
    </location>
</feature>
<organism evidence="9 10">
    <name type="scientific">Durusdinium trenchii</name>
    <dbReference type="NCBI Taxonomy" id="1381693"/>
    <lineage>
        <taxon>Eukaryota</taxon>
        <taxon>Sar</taxon>
        <taxon>Alveolata</taxon>
        <taxon>Dinophyceae</taxon>
        <taxon>Suessiales</taxon>
        <taxon>Symbiodiniaceae</taxon>
        <taxon>Durusdinium</taxon>
    </lineage>
</organism>
<evidence type="ECO:0000313" key="10">
    <source>
        <dbReference type="Proteomes" id="UP001642484"/>
    </source>
</evidence>
<keyword evidence="4 7" id="KW-1133">Transmembrane helix</keyword>
<sequence>MADDSSDLLEGLHSLDITACKEHIRQLQARRERRRELVERLQEKLKALNNELAARKEEADRCKKDLLEEQAKNRRLAEARRGQKTGKEVVQIQDDQHREQELELQAATVRRFMESTLQEKVKRDSTQNELGIRIYDEVELMVEKSADEQALESKYIDTVLVTYCVPNSELKYNLSFRVDKNMTTKKLREDACLYWGLSEVEFILKTMSNAKVHDELAIQSCFRENEDAQFLLVQKTPKNATLMDKELLHIMPKAGRKARRVAKQSGKLGEAKGESAAGVGGELAEQMLLLPGLFRYMTQRDQNVKQHLERLKLRNLCIYLTVLIMTIVDIYLQLPPGATYSCREGVVQLMTEGDGQGLHFEEIRSLEEVWPWLSDTVADQLLVKSSPLRTYNYPVGYLQVRLQEVQPPTAARCAQLDSAYAVPVNVTCFATQYTALTAETSTNVEVEDYFTNRSGFDGRHINTQPWSFGEERSTSAAGEASIAGSFWDFDGSGYSIEYDLQFSPLETVRGAFLTDMEFLQNQNWLSPESRALHLSFLLYNSNYDRFISNRYSVEMTGFGVVRPLAQVTIFRPGIIEYNIGLQQLLTDVIRLFFVLLICPLQIYWDFMYERRVNGSGCKHFYSVQGLVDLALGVTFFVMFGLRYGNFNVMTPSYSIYKTRTTNSRQVLSIDYFVQHAQTPLDAGELAKQFKLHIAIDAVISGLLLYRFAFFMRVNRHFFLIWTTVQQAAIVAFRLLTIGLPVFVGLIFVSMAVGSSYDEMNRTFWSSAMRVMLLIYAEVETVKDYDPNRGWQLSFNVCLYYFTRLVFVNCWIAVLIHEYQKVRVAAGSIERYRWKDFIVRCFLACQAVPEFVPQLFKTKN</sequence>
<evidence type="ECO:0000256" key="5">
    <source>
        <dbReference type="ARBA" id="ARBA00023136"/>
    </source>
</evidence>
<comment type="caution">
    <text evidence="9">The sequence shown here is derived from an EMBL/GenBank/DDBJ whole genome shotgun (WGS) entry which is preliminary data.</text>
</comment>
<evidence type="ECO:0000256" key="1">
    <source>
        <dbReference type="ARBA" id="ARBA00004141"/>
    </source>
</evidence>
<reference evidence="9 10" key="1">
    <citation type="submission" date="2024-02" db="EMBL/GenBank/DDBJ databases">
        <authorList>
            <person name="Chen Y."/>
            <person name="Shah S."/>
            <person name="Dougan E. K."/>
            <person name="Thang M."/>
            <person name="Chan C."/>
        </authorList>
    </citation>
    <scope>NUCLEOTIDE SEQUENCE [LARGE SCALE GENOMIC DNA]</scope>
</reference>
<keyword evidence="6" id="KW-0175">Coiled coil</keyword>
<keyword evidence="3 7" id="KW-0812">Transmembrane</keyword>
<feature type="transmembrane region" description="Helical" evidence="7">
    <location>
        <begin position="792"/>
        <end position="815"/>
    </location>
</feature>
<dbReference type="Proteomes" id="UP001642484">
    <property type="component" value="Unassembled WGS sequence"/>
</dbReference>
<dbReference type="InterPro" id="IPR051223">
    <property type="entry name" value="Polycystin"/>
</dbReference>
<dbReference type="PANTHER" id="PTHR10877:SF197">
    <property type="entry name" value="POLYCYSTIC KIDNEY DISEASE PROTEIN 1-LIKE 2"/>
    <property type="match status" value="1"/>
</dbReference>
<feature type="transmembrane region" description="Helical" evidence="7">
    <location>
        <begin position="588"/>
        <end position="608"/>
    </location>
</feature>
<evidence type="ECO:0000313" key="9">
    <source>
        <dbReference type="EMBL" id="CAK9062108.1"/>
    </source>
</evidence>
<proteinExistence type="inferred from homology"/>
<feature type="coiled-coil region" evidence="6">
    <location>
        <begin position="24"/>
        <end position="69"/>
    </location>
</feature>
<feature type="domain" description="Polycystin" evidence="8">
    <location>
        <begin position="360"/>
        <end position="568"/>
    </location>
</feature>
<dbReference type="PANTHER" id="PTHR10877">
    <property type="entry name" value="POLYCYSTIN FAMILY MEMBER"/>
    <property type="match status" value="1"/>
</dbReference>
<evidence type="ECO:0000256" key="7">
    <source>
        <dbReference type="SAM" id="Phobius"/>
    </source>
</evidence>
<keyword evidence="5 7" id="KW-0472">Membrane</keyword>
<accession>A0ABP0NF67</accession>
<dbReference type="InterPro" id="IPR046791">
    <property type="entry name" value="Polycystin_dom"/>
</dbReference>
<dbReference type="Pfam" id="PF20519">
    <property type="entry name" value="Polycystin_dom"/>
    <property type="match status" value="1"/>
</dbReference>
<feature type="transmembrane region" description="Helical" evidence="7">
    <location>
        <begin position="689"/>
        <end position="709"/>
    </location>
</feature>
<gene>
    <name evidence="9" type="ORF">CCMP2556_LOCUS30550</name>
</gene>
<protein>
    <recommendedName>
        <fullName evidence="8">Polycystin domain-containing protein</fullName>
    </recommendedName>
</protein>
<comment type="subcellular location">
    <subcellularLocation>
        <location evidence="1">Membrane</location>
        <topology evidence="1">Multi-pass membrane protein</topology>
    </subcellularLocation>
</comment>
<dbReference type="EMBL" id="CAXAMN010021673">
    <property type="protein sequence ID" value="CAK9062108.1"/>
    <property type="molecule type" value="Genomic_DNA"/>
</dbReference>